<sequence length="159" mass="16905">MGVGVVARPAPGVELEDLGEEVLAYDGTTLTLLSGAEVAVVRAADGVSDVLDVRVARDLEDRGILTLTEPPTGERFRRPGHVGFCEDGDHVVLMDLRSGLQHVLSASAAEVWWLVLETGTLDEAVATLEESFPGEASVRDEAEAFVRDLVAKGLLEPVT</sequence>
<dbReference type="Pfam" id="PF05402">
    <property type="entry name" value="PqqD"/>
    <property type="match status" value="1"/>
</dbReference>
<evidence type="ECO:0000313" key="1">
    <source>
        <dbReference type="EMBL" id="MBF4765401.1"/>
    </source>
</evidence>
<accession>A0A930YEH2</accession>
<evidence type="ECO:0000313" key="2">
    <source>
        <dbReference type="Proteomes" id="UP000640489"/>
    </source>
</evidence>
<organism evidence="1 2">
    <name type="scientific">Nocardioides islandensis</name>
    <dbReference type="NCBI Taxonomy" id="433663"/>
    <lineage>
        <taxon>Bacteria</taxon>
        <taxon>Bacillati</taxon>
        <taxon>Actinomycetota</taxon>
        <taxon>Actinomycetes</taxon>
        <taxon>Propionibacteriales</taxon>
        <taxon>Nocardioidaceae</taxon>
        <taxon>Nocardioides</taxon>
    </lineage>
</organism>
<keyword evidence="2" id="KW-1185">Reference proteome</keyword>
<dbReference type="Gene3D" id="1.10.10.1150">
    <property type="entry name" value="Coenzyme PQQ synthesis protein D (PqqD)"/>
    <property type="match status" value="1"/>
</dbReference>
<proteinExistence type="predicted"/>
<name>A0A930YEH2_9ACTN</name>
<gene>
    <name evidence="1" type="ORF">ISU07_19905</name>
</gene>
<protein>
    <submittedName>
        <fullName evidence="1">PqqD family protein</fullName>
    </submittedName>
</protein>
<dbReference type="InterPro" id="IPR008792">
    <property type="entry name" value="PQQD"/>
</dbReference>
<dbReference type="RefSeq" id="WP_194708581.1">
    <property type="nucleotide sequence ID" value="NZ_JADKPN010000015.1"/>
</dbReference>
<dbReference type="EMBL" id="JADKPN010000015">
    <property type="protein sequence ID" value="MBF4765401.1"/>
    <property type="molecule type" value="Genomic_DNA"/>
</dbReference>
<dbReference type="Proteomes" id="UP000640489">
    <property type="component" value="Unassembled WGS sequence"/>
</dbReference>
<dbReference type="InterPro" id="IPR041881">
    <property type="entry name" value="PqqD_sf"/>
</dbReference>
<comment type="caution">
    <text evidence="1">The sequence shown here is derived from an EMBL/GenBank/DDBJ whole genome shotgun (WGS) entry which is preliminary data.</text>
</comment>
<dbReference type="AlphaFoldDB" id="A0A930YEH2"/>
<reference evidence="1" key="1">
    <citation type="submission" date="2020-11" db="EMBL/GenBank/DDBJ databases">
        <title>Nocardioides sp. nov., isolated from Soil of Cynanchum wilfordii Hemsley rhizosphere.</title>
        <authorList>
            <person name="Lee J.-S."/>
            <person name="Suh M.K."/>
            <person name="Kim J.-S."/>
        </authorList>
    </citation>
    <scope>NUCLEOTIDE SEQUENCE</scope>
    <source>
        <strain evidence="1">KCTC 19275</strain>
    </source>
</reference>